<accession>A0A0P7YWX1</accession>
<sequence length="167" mass="18377">MFRDLLPPLNDHNLPYPDTIHPIVVHFVIAMVLFAVLCDGIGYFTKNPRLNEVGWWNLVFATVSIFIAIIFGQVEAGLATPYAAAAGDLNLHTLIGWSLSGILAVITGWRYIIRQQTPESLPAAYIGMNVILTGIIVFQTYLGDKLVWVYGLHTEAVVEAARGGLLQ</sequence>
<evidence type="ECO:0000313" key="4">
    <source>
        <dbReference type="Proteomes" id="UP000050465"/>
    </source>
</evidence>
<reference evidence="3 4" key="1">
    <citation type="submission" date="2015-09" db="EMBL/GenBank/DDBJ databases">
        <title>Identification and resolution of microdiversity through metagenomic sequencing of parallel consortia.</title>
        <authorList>
            <person name="Nelson W.C."/>
            <person name="Romine M.F."/>
            <person name="Lindemann S.R."/>
        </authorList>
    </citation>
    <scope>NUCLEOTIDE SEQUENCE [LARGE SCALE GENOMIC DNA]</scope>
    <source>
        <strain evidence="3">Ana</strain>
    </source>
</reference>
<dbReference type="STRING" id="1666911.HLUCCA11_13745"/>
<name>A0A0P7YWX1_9CYAN</name>
<keyword evidence="1" id="KW-0472">Membrane</keyword>
<evidence type="ECO:0000313" key="3">
    <source>
        <dbReference type="EMBL" id="KPQ34785.1"/>
    </source>
</evidence>
<dbReference type="AlphaFoldDB" id="A0A0P7YWX1"/>
<keyword evidence="1" id="KW-1133">Transmembrane helix</keyword>
<proteinExistence type="predicted"/>
<protein>
    <submittedName>
        <fullName evidence="3">Putative membrane protein</fullName>
    </submittedName>
</protein>
<organism evidence="3 4">
    <name type="scientific">Phormidesmis priestleyi Ana</name>
    <dbReference type="NCBI Taxonomy" id="1666911"/>
    <lineage>
        <taxon>Bacteria</taxon>
        <taxon>Bacillati</taxon>
        <taxon>Cyanobacteriota</taxon>
        <taxon>Cyanophyceae</taxon>
        <taxon>Leptolyngbyales</taxon>
        <taxon>Leptolyngbyaceae</taxon>
        <taxon>Phormidesmis</taxon>
    </lineage>
</organism>
<dbReference type="PATRIC" id="fig|1666911.3.peg.1525"/>
<keyword evidence="1" id="KW-0812">Transmembrane</keyword>
<feature type="transmembrane region" description="Helical" evidence="1">
    <location>
        <begin position="94"/>
        <end position="112"/>
    </location>
</feature>
<feature type="domain" description="DUF2231" evidence="2">
    <location>
        <begin position="18"/>
        <end position="155"/>
    </location>
</feature>
<evidence type="ECO:0000256" key="1">
    <source>
        <dbReference type="SAM" id="Phobius"/>
    </source>
</evidence>
<gene>
    <name evidence="3" type="ORF">HLUCCA11_13745</name>
</gene>
<dbReference type="Proteomes" id="UP000050465">
    <property type="component" value="Unassembled WGS sequence"/>
</dbReference>
<dbReference type="EMBL" id="LJZR01000017">
    <property type="protein sequence ID" value="KPQ34785.1"/>
    <property type="molecule type" value="Genomic_DNA"/>
</dbReference>
<evidence type="ECO:0000259" key="2">
    <source>
        <dbReference type="Pfam" id="PF09990"/>
    </source>
</evidence>
<comment type="caution">
    <text evidence="3">The sequence shown here is derived from an EMBL/GenBank/DDBJ whole genome shotgun (WGS) entry which is preliminary data.</text>
</comment>
<feature type="transmembrane region" description="Helical" evidence="1">
    <location>
        <begin position="55"/>
        <end position="74"/>
    </location>
</feature>
<feature type="transmembrane region" description="Helical" evidence="1">
    <location>
        <begin position="124"/>
        <end position="142"/>
    </location>
</feature>
<feature type="transmembrane region" description="Helical" evidence="1">
    <location>
        <begin position="20"/>
        <end position="43"/>
    </location>
</feature>
<dbReference type="InterPro" id="IPR019251">
    <property type="entry name" value="DUF2231_TM"/>
</dbReference>
<dbReference type="Pfam" id="PF09990">
    <property type="entry name" value="DUF2231"/>
    <property type="match status" value="1"/>
</dbReference>